<evidence type="ECO:0000256" key="5">
    <source>
        <dbReference type="ARBA" id="ARBA00022792"/>
    </source>
</evidence>
<dbReference type="PANTHER" id="PTHR15336:SF0">
    <property type="entry name" value="CYTOCHROME B-C1 COMPLEX SUBUNIT 6, MITOCHONDRIAL"/>
    <property type="match status" value="1"/>
</dbReference>
<evidence type="ECO:0000313" key="14">
    <source>
        <dbReference type="Proteomes" id="UP000094336"/>
    </source>
</evidence>
<protein>
    <recommendedName>
        <fullName evidence="9">Cytochrome b-c1 complex subunit 6, mitochondrial</fullName>
    </recommendedName>
    <alternativeName>
        <fullName evidence="10">Complex III subunit 6</fullName>
    </alternativeName>
</protein>
<dbReference type="FunFam" id="1.10.287.20:FF:000003">
    <property type="entry name" value="Cytochrome b-c1 complex subunit 6"/>
    <property type="match status" value="1"/>
</dbReference>
<reference evidence="14" key="1">
    <citation type="submission" date="2016-05" db="EMBL/GenBank/DDBJ databases">
        <title>Comparative genomics of biotechnologically important yeasts.</title>
        <authorList>
            <consortium name="DOE Joint Genome Institute"/>
            <person name="Riley R."/>
            <person name="Haridas S."/>
            <person name="Wolfe K.H."/>
            <person name="Lopes M.R."/>
            <person name="Hittinger C.T."/>
            <person name="Goker M."/>
            <person name="Salamov A."/>
            <person name="Wisecaver J."/>
            <person name="Long T.M."/>
            <person name="Aerts A.L."/>
            <person name="Barry K."/>
            <person name="Choi C."/>
            <person name="Clum A."/>
            <person name="Coughlan A.Y."/>
            <person name="Deshpande S."/>
            <person name="Douglass A.P."/>
            <person name="Hanson S.J."/>
            <person name="Klenk H.-P."/>
            <person name="Labutti K."/>
            <person name="Lapidus A."/>
            <person name="Lindquist E."/>
            <person name="Lipzen A."/>
            <person name="Meier-Kolthoff J.P."/>
            <person name="Ohm R.A."/>
            <person name="Otillar R.P."/>
            <person name="Pangilinan J."/>
            <person name="Peng Y."/>
            <person name="Rokas A."/>
            <person name="Rosa C.A."/>
            <person name="Scheuner C."/>
            <person name="Sibirny A.A."/>
            <person name="Slot J.C."/>
            <person name="Stielow J.B."/>
            <person name="Sun H."/>
            <person name="Kurtzman C.P."/>
            <person name="Blackwell M."/>
            <person name="Grigoriev I.V."/>
            <person name="Jeffries T.W."/>
        </authorList>
    </citation>
    <scope>NUCLEOTIDE SEQUENCE [LARGE SCALE GENOMIC DNA]</scope>
    <source>
        <strain evidence="14">NRRL Y-12698</strain>
    </source>
</reference>
<accession>A0A1E3QPG6</accession>
<organism evidence="13 14">
    <name type="scientific">Babjeviella inositovora NRRL Y-12698</name>
    <dbReference type="NCBI Taxonomy" id="984486"/>
    <lineage>
        <taxon>Eukaryota</taxon>
        <taxon>Fungi</taxon>
        <taxon>Dikarya</taxon>
        <taxon>Ascomycota</taxon>
        <taxon>Saccharomycotina</taxon>
        <taxon>Pichiomycetes</taxon>
        <taxon>Serinales incertae sedis</taxon>
        <taxon>Babjeviella</taxon>
    </lineage>
</organism>
<keyword evidence="7" id="KW-0496">Mitochondrion</keyword>
<sequence length="120" mass="14189">MFSLTDLIEAVIPAAYAEEPVEEVEEIEEVEEVEEEEEEEEDDDDEEKDPMDVLRDECSKTAACKPYVHHYHECIERVTAEQQEEGYEDKHHKEDCVEEFFHLQHCLNDCLTPRLFSKLK</sequence>
<evidence type="ECO:0000256" key="3">
    <source>
        <dbReference type="ARBA" id="ARBA00022448"/>
    </source>
</evidence>
<dbReference type="EMBL" id="KV454432">
    <property type="protein sequence ID" value="ODQ79593.1"/>
    <property type="molecule type" value="Genomic_DNA"/>
</dbReference>
<dbReference type="GeneID" id="30149682"/>
<evidence type="ECO:0000256" key="7">
    <source>
        <dbReference type="ARBA" id="ARBA00023128"/>
    </source>
</evidence>
<gene>
    <name evidence="13" type="ORF">BABINDRAFT_37665</name>
</gene>
<evidence type="ECO:0000256" key="9">
    <source>
        <dbReference type="ARBA" id="ARBA00044155"/>
    </source>
</evidence>
<evidence type="ECO:0000256" key="10">
    <source>
        <dbReference type="ARBA" id="ARBA00044246"/>
    </source>
</evidence>
<evidence type="ECO:0000256" key="6">
    <source>
        <dbReference type="ARBA" id="ARBA00022982"/>
    </source>
</evidence>
<evidence type="ECO:0000256" key="4">
    <source>
        <dbReference type="ARBA" id="ARBA00022660"/>
    </source>
</evidence>
<dbReference type="GO" id="GO:0005743">
    <property type="term" value="C:mitochondrial inner membrane"/>
    <property type="evidence" value="ECO:0007669"/>
    <property type="project" value="UniProtKB-SubCell"/>
</dbReference>
<dbReference type="InterPro" id="IPR023184">
    <property type="entry name" value="Ubol_cytC_Rdtase_hinge_dom"/>
</dbReference>
<dbReference type="InterPro" id="IPR003422">
    <property type="entry name" value="Cyt_b-c1_6"/>
</dbReference>
<evidence type="ECO:0000256" key="2">
    <source>
        <dbReference type="ARBA" id="ARBA00006498"/>
    </source>
</evidence>
<dbReference type="Proteomes" id="UP000094336">
    <property type="component" value="Unassembled WGS sequence"/>
</dbReference>
<dbReference type="Gene3D" id="1.10.287.20">
    <property type="entry name" value="Ubiquinol-cytochrome C reductase hinge domain"/>
    <property type="match status" value="1"/>
</dbReference>
<keyword evidence="8" id="KW-0472">Membrane</keyword>
<dbReference type="GO" id="GO:0006122">
    <property type="term" value="P:mitochondrial electron transport, ubiquinol to cytochrome c"/>
    <property type="evidence" value="ECO:0007669"/>
    <property type="project" value="InterPro"/>
</dbReference>
<evidence type="ECO:0000259" key="12">
    <source>
        <dbReference type="Pfam" id="PF02320"/>
    </source>
</evidence>
<dbReference type="PANTHER" id="PTHR15336">
    <property type="entry name" value="UBIQUINOL-CYTOCHROME C REDUCTASE COMPLEX 7.8 KDA PROTEIN"/>
    <property type="match status" value="1"/>
</dbReference>
<dbReference type="AlphaFoldDB" id="A0A1E3QPG6"/>
<evidence type="ECO:0000256" key="1">
    <source>
        <dbReference type="ARBA" id="ARBA00004137"/>
    </source>
</evidence>
<evidence type="ECO:0000256" key="8">
    <source>
        <dbReference type="ARBA" id="ARBA00023136"/>
    </source>
</evidence>
<keyword evidence="3" id="KW-0813">Transport</keyword>
<evidence type="ECO:0000313" key="13">
    <source>
        <dbReference type="EMBL" id="ODQ79593.1"/>
    </source>
</evidence>
<evidence type="ECO:0000256" key="11">
    <source>
        <dbReference type="SAM" id="MobiDB-lite"/>
    </source>
</evidence>
<feature type="domain" description="Ubiquinol-cytochrome C reductase hinge" evidence="12">
    <location>
        <begin position="49"/>
        <end position="120"/>
    </location>
</feature>
<feature type="compositionally biased region" description="Acidic residues" evidence="11">
    <location>
        <begin position="19"/>
        <end position="49"/>
    </location>
</feature>
<keyword evidence="4" id="KW-0679">Respiratory chain</keyword>
<proteinExistence type="inferred from homology"/>
<dbReference type="STRING" id="984486.A0A1E3QPG6"/>
<dbReference type="OrthoDB" id="405848at2759"/>
<keyword evidence="5" id="KW-0999">Mitochondrion inner membrane</keyword>
<keyword evidence="14" id="KW-1185">Reference proteome</keyword>
<dbReference type="SUPFAM" id="SSF81531">
    <property type="entry name" value="Non-heme 11 kDa protein of cytochrome bc1 complex (Ubiquinol-cytochrome c reductase)"/>
    <property type="match status" value="1"/>
</dbReference>
<keyword evidence="6" id="KW-0249">Electron transport</keyword>
<dbReference type="Pfam" id="PF02320">
    <property type="entry name" value="UCR_hinge"/>
    <property type="match status" value="1"/>
</dbReference>
<name>A0A1E3QPG6_9ASCO</name>
<comment type="subcellular location">
    <subcellularLocation>
        <location evidence="1">Mitochondrion inner membrane</location>
        <topology evidence="1">Peripheral membrane protein</topology>
        <orientation evidence="1">Intermembrane side</orientation>
    </subcellularLocation>
</comment>
<dbReference type="InterPro" id="IPR036811">
    <property type="entry name" value="Ubol_cytC_Rdtase_hinge_dom_sf"/>
</dbReference>
<dbReference type="RefSeq" id="XP_018984921.1">
    <property type="nucleotide sequence ID" value="XM_019131829.1"/>
</dbReference>
<feature type="region of interest" description="Disordered" evidence="11">
    <location>
        <begin position="18"/>
        <end position="51"/>
    </location>
</feature>
<comment type="similarity">
    <text evidence="2">Belongs to the UQCRH/QCR6 family.</text>
</comment>